<evidence type="ECO:0000256" key="1">
    <source>
        <dbReference type="ARBA" id="ARBA00001164"/>
    </source>
</evidence>
<dbReference type="GO" id="GO:0016853">
    <property type="term" value="F:isomerase activity"/>
    <property type="evidence" value="ECO:0007669"/>
    <property type="project" value="UniProtKB-KW"/>
</dbReference>
<dbReference type="RefSeq" id="WP_220249316.1">
    <property type="nucleotide sequence ID" value="NZ_JAICCF010000001.1"/>
</dbReference>
<keyword evidence="7 9" id="KW-0057">Aromatic amino acid biosynthesis</keyword>
<reference evidence="11 12" key="1">
    <citation type="submission" date="2021-08" db="EMBL/GenBank/DDBJ databases">
        <title>The genome sequence of Chitinophaga sp. B61.</title>
        <authorList>
            <person name="Zhang X."/>
        </authorList>
    </citation>
    <scope>NUCLEOTIDE SEQUENCE [LARGE SCALE GENOMIC DNA]</scope>
    <source>
        <strain evidence="11 12">B61</strain>
    </source>
</reference>
<comment type="similarity">
    <text evidence="9">Belongs to the TrpF family.</text>
</comment>
<evidence type="ECO:0000256" key="9">
    <source>
        <dbReference type="HAMAP-Rule" id="MF_00135"/>
    </source>
</evidence>
<comment type="caution">
    <text evidence="11">The sequence shown here is derived from an EMBL/GenBank/DDBJ whole genome shotgun (WGS) entry which is preliminary data.</text>
</comment>
<proteinExistence type="inferred from homology"/>
<dbReference type="HAMAP" id="MF_00135">
    <property type="entry name" value="PRAI"/>
    <property type="match status" value="1"/>
</dbReference>
<evidence type="ECO:0000256" key="7">
    <source>
        <dbReference type="ARBA" id="ARBA00023141"/>
    </source>
</evidence>
<dbReference type="InterPro" id="IPR001240">
    <property type="entry name" value="PRAI_dom"/>
</dbReference>
<evidence type="ECO:0000259" key="10">
    <source>
        <dbReference type="Pfam" id="PF00697"/>
    </source>
</evidence>
<sequence length="211" mass="24068">MKIKVCGITRKEDLQRLIEYQVDYAGFIFYEKSPRFAASKIDARTVREITGIKKVGVFVNASQEQVLRTILDFGLDMVQLHGDETPAFCAAIREKVTVIKAFRVGEDVNWDALLAAYMPVTDYFLFDTEAGKAYGGTGKRFNWELLQTYPYTHPFYLSGGIGLEETPELLQLQLPALFAVDVNSRFEEQPGIKNMEKVRLFIDQIQSTYLK</sequence>
<dbReference type="CDD" id="cd00405">
    <property type="entry name" value="PRAI"/>
    <property type="match status" value="1"/>
</dbReference>
<dbReference type="InterPro" id="IPR011060">
    <property type="entry name" value="RibuloseP-bd_barrel"/>
</dbReference>
<evidence type="ECO:0000313" key="11">
    <source>
        <dbReference type="EMBL" id="MBW8684120.1"/>
    </source>
</evidence>
<protein>
    <recommendedName>
        <fullName evidence="4 9">N-(5'-phosphoribosyl)anthranilate isomerase</fullName>
        <shortName evidence="9">PRAI</shortName>
        <ecNumber evidence="3 9">5.3.1.24</ecNumber>
    </recommendedName>
</protein>
<evidence type="ECO:0000256" key="4">
    <source>
        <dbReference type="ARBA" id="ARBA00022272"/>
    </source>
</evidence>
<keyword evidence="5 9" id="KW-0028">Amino-acid biosynthesis</keyword>
<gene>
    <name evidence="9" type="primary">trpF</name>
    <name evidence="11" type="ORF">K1Y79_07200</name>
</gene>
<feature type="domain" description="N-(5'phosphoribosyl) anthranilate isomerase (PRAI)" evidence="10">
    <location>
        <begin position="4"/>
        <end position="203"/>
    </location>
</feature>
<dbReference type="SUPFAM" id="SSF51366">
    <property type="entry name" value="Ribulose-phoshate binding barrel"/>
    <property type="match status" value="1"/>
</dbReference>
<dbReference type="EMBL" id="JAICCF010000001">
    <property type="protein sequence ID" value="MBW8684120.1"/>
    <property type="molecule type" value="Genomic_DNA"/>
</dbReference>
<organism evidence="11 12">
    <name type="scientific">Chitinophaga rhizophila</name>
    <dbReference type="NCBI Taxonomy" id="2866212"/>
    <lineage>
        <taxon>Bacteria</taxon>
        <taxon>Pseudomonadati</taxon>
        <taxon>Bacteroidota</taxon>
        <taxon>Chitinophagia</taxon>
        <taxon>Chitinophagales</taxon>
        <taxon>Chitinophagaceae</taxon>
        <taxon>Chitinophaga</taxon>
    </lineage>
</organism>
<comment type="catalytic activity">
    <reaction evidence="1 9">
        <text>N-(5-phospho-beta-D-ribosyl)anthranilate = 1-(2-carboxyphenylamino)-1-deoxy-D-ribulose 5-phosphate</text>
        <dbReference type="Rhea" id="RHEA:21540"/>
        <dbReference type="ChEBI" id="CHEBI:18277"/>
        <dbReference type="ChEBI" id="CHEBI:58613"/>
        <dbReference type="EC" id="5.3.1.24"/>
    </reaction>
</comment>
<dbReference type="Proteomes" id="UP000812961">
    <property type="component" value="Unassembled WGS sequence"/>
</dbReference>
<evidence type="ECO:0000256" key="6">
    <source>
        <dbReference type="ARBA" id="ARBA00022822"/>
    </source>
</evidence>
<evidence type="ECO:0000256" key="3">
    <source>
        <dbReference type="ARBA" id="ARBA00012572"/>
    </source>
</evidence>
<dbReference type="Gene3D" id="3.20.20.70">
    <property type="entry name" value="Aldolase class I"/>
    <property type="match status" value="1"/>
</dbReference>
<dbReference type="InterPro" id="IPR044643">
    <property type="entry name" value="TrpF_fam"/>
</dbReference>
<evidence type="ECO:0000256" key="2">
    <source>
        <dbReference type="ARBA" id="ARBA00004664"/>
    </source>
</evidence>
<dbReference type="PANTHER" id="PTHR42894:SF1">
    <property type="entry name" value="N-(5'-PHOSPHORIBOSYL)ANTHRANILATE ISOMERASE"/>
    <property type="match status" value="1"/>
</dbReference>
<dbReference type="EC" id="5.3.1.24" evidence="3 9"/>
<accession>A0ABS7G9Z6</accession>
<evidence type="ECO:0000256" key="5">
    <source>
        <dbReference type="ARBA" id="ARBA00022605"/>
    </source>
</evidence>
<dbReference type="Pfam" id="PF00697">
    <property type="entry name" value="PRAI"/>
    <property type="match status" value="1"/>
</dbReference>
<dbReference type="InterPro" id="IPR013785">
    <property type="entry name" value="Aldolase_TIM"/>
</dbReference>
<evidence type="ECO:0000313" key="12">
    <source>
        <dbReference type="Proteomes" id="UP000812961"/>
    </source>
</evidence>
<keyword evidence="8 9" id="KW-0413">Isomerase</keyword>
<name>A0ABS7G9Z6_9BACT</name>
<keyword evidence="12" id="KW-1185">Reference proteome</keyword>
<evidence type="ECO:0000256" key="8">
    <source>
        <dbReference type="ARBA" id="ARBA00023235"/>
    </source>
</evidence>
<keyword evidence="6 9" id="KW-0822">Tryptophan biosynthesis</keyword>
<dbReference type="PANTHER" id="PTHR42894">
    <property type="entry name" value="N-(5'-PHOSPHORIBOSYL)ANTHRANILATE ISOMERASE"/>
    <property type="match status" value="1"/>
</dbReference>
<comment type="pathway">
    <text evidence="2 9">Amino-acid biosynthesis; L-tryptophan biosynthesis; L-tryptophan from chorismate: step 3/5.</text>
</comment>